<keyword evidence="1" id="KW-0479">Metal-binding</keyword>
<dbReference type="GO" id="GO:0008270">
    <property type="term" value="F:zinc ion binding"/>
    <property type="evidence" value="ECO:0007669"/>
    <property type="project" value="UniProtKB-KW"/>
</dbReference>
<dbReference type="PANTHER" id="PTHR46510">
    <property type="entry name" value="BROMODOMAIN ADJACENT TO ZINC FINGER DOMAIN PROTEIN 1A"/>
    <property type="match status" value="1"/>
</dbReference>
<reference evidence="8 9" key="1">
    <citation type="submission" date="2024-12" db="EMBL/GenBank/DDBJ databases">
        <title>The unique morphological basis and parallel evolutionary history of personate flowers in Penstemon.</title>
        <authorList>
            <person name="Depatie T.H."/>
            <person name="Wessinger C.A."/>
        </authorList>
    </citation>
    <scope>NUCLEOTIDE SEQUENCE [LARGE SCALE GENOMIC DNA]</scope>
    <source>
        <strain evidence="8">WTNN_2</strain>
        <tissue evidence="8">Leaf</tissue>
    </source>
</reference>
<dbReference type="InterPro" id="IPR011124">
    <property type="entry name" value="Znf_CW"/>
</dbReference>
<dbReference type="PROSITE" id="PS01359">
    <property type="entry name" value="ZF_PHD_1"/>
    <property type="match status" value="1"/>
</dbReference>
<feature type="compositionally biased region" description="Polar residues" evidence="5">
    <location>
        <begin position="1"/>
        <end position="10"/>
    </location>
</feature>
<name>A0ABD3SM17_9LAMI</name>
<dbReference type="SUPFAM" id="SSF57903">
    <property type="entry name" value="FYVE/PHD zinc finger"/>
    <property type="match status" value="1"/>
</dbReference>
<evidence type="ECO:0000259" key="6">
    <source>
        <dbReference type="PROSITE" id="PS50016"/>
    </source>
</evidence>
<evidence type="ECO:0000256" key="5">
    <source>
        <dbReference type="SAM" id="MobiDB-lite"/>
    </source>
</evidence>
<dbReference type="EMBL" id="JBJXBP010000006">
    <property type="protein sequence ID" value="KAL3825619.1"/>
    <property type="molecule type" value="Genomic_DNA"/>
</dbReference>
<evidence type="ECO:0000256" key="3">
    <source>
        <dbReference type="ARBA" id="ARBA00022833"/>
    </source>
</evidence>
<sequence length="306" mass="34331">MELSSASLKTNTDDAGECSSSGAATAEKVTNGMSERDICISIFRSQGVLDRILARQDLDASENTDLVNGNYCSKFCKVCEKLENTAKLLICDNCEDAFHKFCCNPVVKRIPVGEWLCKSCLKKKRKIMNKKSTSSAIHISTEIGRNGTASEDEVGSLEFMFTDTEPYISNVRIGDEFQADVPRWSGPIDDASDLIGDPLEMDSSNNVAMPEQNPTRDFKFNPIGNWLQCQQVIEGTGQDHDETICGKWRRAPLFEVQTDNWECFRCVLWNPAQADCSVPQELETVEVMRQLKYIEMLGPRLGDKRR</sequence>
<dbReference type="Gene3D" id="3.30.40.10">
    <property type="entry name" value="Zinc/RING finger domain, C3HC4 (zinc finger)"/>
    <property type="match status" value="1"/>
</dbReference>
<gene>
    <name evidence="8" type="ORF">ACJIZ3_021648</name>
</gene>
<protein>
    <submittedName>
        <fullName evidence="8">Uncharacterized protein</fullName>
    </submittedName>
</protein>
<dbReference type="PANTHER" id="PTHR46510:SF1">
    <property type="entry name" value="BROMODOMAIN ADJACENT TO ZINC FINGER DOMAIN PROTEIN 1A"/>
    <property type="match status" value="1"/>
</dbReference>
<dbReference type="InterPro" id="IPR047171">
    <property type="entry name" value="BAZ1A"/>
</dbReference>
<dbReference type="FunFam" id="3.30.40.100:FF:000005">
    <property type="entry name" value="uncharacterized protein LOC106759733 isoform X4"/>
    <property type="match status" value="1"/>
</dbReference>
<feature type="domain" description="CW-type" evidence="7">
    <location>
        <begin position="220"/>
        <end position="284"/>
    </location>
</feature>
<feature type="domain" description="PHD-type" evidence="6">
    <location>
        <begin position="73"/>
        <end position="123"/>
    </location>
</feature>
<dbReference type="InterPro" id="IPR013083">
    <property type="entry name" value="Znf_RING/FYVE/PHD"/>
</dbReference>
<feature type="region of interest" description="Disordered" evidence="5">
    <location>
        <begin position="1"/>
        <end position="20"/>
    </location>
</feature>
<proteinExistence type="predicted"/>
<dbReference type="InterPro" id="IPR011011">
    <property type="entry name" value="Znf_FYVE_PHD"/>
</dbReference>
<dbReference type="SMART" id="SM00249">
    <property type="entry name" value="PHD"/>
    <property type="match status" value="1"/>
</dbReference>
<evidence type="ECO:0000256" key="2">
    <source>
        <dbReference type="ARBA" id="ARBA00022771"/>
    </source>
</evidence>
<dbReference type="InterPro" id="IPR019786">
    <property type="entry name" value="Zinc_finger_PHD-type_CS"/>
</dbReference>
<organism evidence="8 9">
    <name type="scientific">Penstemon smallii</name>
    <dbReference type="NCBI Taxonomy" id="265156"/>
    <lineage>
        <taxon>Eukaryota</taxon>
        <taxon>Viridiplantae</taxon>
        <taxon>Streptophyta</taxon>
        <taxon>Embryophyta</taxon>
        <taxon>Tracheophyta</taxon>
        <taxon>Spermatophyta</taxon>
        <taxon>Magnoliopsida</taxon>
        <taxon>eudicotyledons</taxon>
        <taxon>Gunneridae</taxon>
        <taxon>Pentapetalae</taxon>
        <taxon>asterids</taxon>
        <taxon>lamiids</taxon>
        <taxon>Lamiales</taxon>
        <taxon>Plantaginaceae</taxon>
        <taxon>Cheloneae</taxon>
        <taxon>Penstemon</taxon>
    </lineage>
</organism>
<evidence type="ECO:0000256" key="1">
    <source>
        <dbReference type="ARBA" id="ARBA00022723"/>
    </source>
</evidence>
<evidence type="ECO:0000256" key="4">
    <source>
        <dbReference type="PROSITE-ProRule" id="PRU00146"/>
    </source>
</evidence>
<dbReference type="Proteomes" id="UP001634393">
    <property type="component" value="Unassembled WGS sequence"/>
</dbReference>
<evidence type="ECO:0000313" key="8">
    <source>
        <dbReference type="EMBL" id="KAL3825619.1"/>
    </source>
</evidence>
<dbReference type="PROSITE" id="PS51050">
    <property type="entry name" value="ZF_CW"/>
    <property type="match status" value="1"/>
</dbReference>
<keyword evidence="2 4" id="KW-0863">Zinc-finger</keyword>
<dbReference type="Gene3D" id="3.30.40.100">
    <property type="match status" value="1"/>
</dbReference>
<dbReference type="InterPro" id="IPR001965">
    <property type="entry name" value="Znf_PHD"/>
</dbReference>
<keyword evidence="3" id="KW-0862">Zinc</keyword>
<accession>A0ABD3SM17</accession>
<dbReference type="InterPro" id="IPR019787">
    <property type="entry name" value="Znf_PHD-finger"/>
</dbReference>
<evidence type="ECO:0000313" key="9">
    <source>
        <dbReference type="Proteomes" id="UP001634393"/>
    </source>
</evidence>
<evidence type="ECO:0000259" key="7">
    <source>
        <dbReference type="PROSITE" id="PS51050"/>
    </source>
</evidence>
<dbReference type="AlphaFoldDB" id="A0ABD3SM17"/>
<comment type="caution">
    <text evidence="8">The sequence shown here is derived from an EMBL/GenBank/DDBJ whole genome shotgun (WGS) entry which is preliminary data.</text>
</comment>
<keyword evidence="9" id="KW-1185">Reference proteome</keyword>
<dbReference type="PROSITE" id="PS50016">
    <property type="entry name" value="ZF_PHD_2"/>
    <property type="match status" value="1"/>
</dbReference>
<dbReference type="Pfam" id="PF00628">
    <property type="entry name" value="PHD"/>
    <property type="match status" value="1"/>
</dbReference>